<dbReference type="EMBL" id="QFNK01000136">
    <property type="protein sequence ID" value="PZO85765.1"/>
    <property type="molecule type" value="Genomic_DNA"/>
</dbReference>
<dbReference type="Proteomes" id="UP000249557">
    <property type="component" value="Unassembled WGS sequence"/>
</dbReference>
<organism evidence="1 2">
    <name type="scientific">Micavibrio aeruginosavorus</name>
    <dbReference type="NCBI Taxonomy" id="349221"/>
    <lineage>
        <taxon>Bacteria</taxon>
        <taxon>Pseudomonadati</taxon>
        <taxon>Bdellovibrionota</taxon>
        <taxon>Bdellovibrionia</taxon>
        <taxon>Bdellovibrionales</taxon>
        <taxon>Pseudobdellovibrionaceae</taxon>
        <taxon>Micavibrio</taxon>
    </lineage>
</organism>
<evidence type="ECO:0000313" key="1">
    <source>
        <dbReference type="EMBL" id="PZO85765.1"/>
    </source>
</evidence>
<feature type="non-terminal residue" evidence="1">
    <location>
        <position position="255"/>
    </location>
</feature>
<comment type="caution">
    <text evidence="1">The sequence shown here is derived from an EMBL/GenBank/DDBJ whole genome shotgun (WGS) entry which is preliminary data.</text>
</comment>
<proteinExistence type="predicted"/>
<evidence type="ECO:0000313" key="2">
    <source>
        <dbReference type="Proteomes" id="UP000249557"/>
    </source>
</evidence>
<dbReference type="AlphaFoldDB" id="A0A2W5BRG6"/>
<reference evidence="1 2" key="1">
    <citation type="submission" date="2017-08" db="EMBL/GenBank/DDBJ databases">
        <title>Infants hospitalized years apart are colonized by the same room-sourced microbial strains.</title>
        <authorList>
            <person name="Brooks B."/>
            <person name="Olm M.R."/>
            <person name="Firek B.A."/>
            <person name="Baker R."/>
            <person name="Thomas B.C."/>
            <person name="Morowitz M.J."/>
            <person name="Banfield J.F."/>
        </authorList>
    </citation>
    <scope>NUCLEOTIDE SEQUENCE [LARGE SCALE GENOMIC DNA]</scope>
    <source>
        <strain evidence="1">S2_018_000_R2_104</strain>
    </source>
</reference>
<protein>
    <submittedName>
        <fullName evidence="1">Uncharacterized protein</fullName>
    </submittedName>
</protein>
<name>A0A2W5BRG6_9BACT</name>
<accession>A0A2W5BRG6</accession>
<gene>
    <name evidence="1" type="ORF">DI626_07115</name>
</gene>
<sequence>MNTPISIAAAFSHYAGRIADKVGMPEQPSLFRECAELVFNAIWELETGDEKNPLAKMRLAEAKASQWLKPRYEAYQKYAPDFFRNTPGADHDAIIIAMLCGEHTDMAHLPADGNDDPDLPTVFRNVSVDDQSIMRAEEIMEEAQKIVRALLAAEDNHDYPEAKPEAVYLAHGFLGDELCAVDLNEADAYDEERIRNIRDNLLSPVRAFVHTYTRLGQEILQHADHIEYRLEALAEINAPSPPLQNNTAHKKPTLT</sequence>